<dbReference type="FunFam" id="3.40.1390.30:FF:000001">
    <property type="entry name" value="GTP cyclohydrolase 1 type 2"/>
    <property type="match status" value="1"/>
</dbReference>
<feature type="binding site" evidence="5">
    <location>
        <position position="108"/>
    </location>
    <ligand>
        <name>a divalent metal cation</name>
        <dbReference type="ChEBI" id="CHEBI:60240"/>
        <label>1</label>
    </ligand>
</feature>
<dbReference type="Proteomes" id="UP000725002">
    <property type="component" value="Unassembled WGS sequence"/>
</dbReference>
<evidence type="ECO:0000256" key="3">
    <source>
        <dbReference type="ARBA" id="ARBA00022112"/>
    </source>
</evidence>
<comment type="similarity">
    <text evidence="1">Belongs to the GTP cyclohydrolase I type 2/NIF3 family.</text>
</comment>
<organism evidence="6 7">
    <name type="scientific">Candidatus Cryptobacteroides avicola</name>
    <dbReference type="NCBI Taxonomy" id="2840757"/>
    <lineage>
        <taxon>Bacteria</taxon>
        <taxon>Pseudomonadati</taxon>
        <taxon>Bacteroidota</taxon>
        <taxon>Bacteroidia</taxon>
        <taxon>Bacteroidales</taxon>
        <taxon>Candidatus Cryptobacteroides</taxon>
    </lineage>
</organism>
<name>A0A940IHZ0_9BACT</name>
<evidence type="ECO:0000313" key="6">
    <source>
        <dbReference type="EMBL" id="MBO8483188.1"/>
    </source>
</evidence>
<reference evidence="6" key="1">
    <citation type="submission" date="2020-10" db="EMBL/GenBank/DDBJ databases">
        <authorList>
            <person name="Gilroy R."/>
        </authorList>
    </citation>
    <scope>NUCLEOTIDE SEQUENCE</scope>
    <source>
        <strain evidence="6">G3-8215</strain>
    </source>
</reference>
<dbReference type="PANTHER" id="PTHR13799">
    <property type="entry name" value="NGG1 INTERACTING FACTOR 3"/>
    <property type="match status" value="1"/>
</dbReference>
<reference evidence="6" key="2">
    <citation type="journal article" date="2021" name="PeerJ">
        <title>Extensive microbial diversity within the chicken gut microbiome revealed by metagenomics and culture.</title>
        <authorList>
            <person name="Gilroy R."/>
            <person name="Ravi A."/>
            <person name="Getino M."/>
            <person name="Pursley I."/>
            <person name="Horton D.L."/>
            <person name="Alikhan N.F."/>
            <person name="Baker D."/>
            <person name="Gharbi K."/>
            <person name="Hall N."/>
            <person name="Watson M."/>
            <person name="Adriaenssens E.M."/>
            <person name="Foster-Nyarko E."/>
            <person name="Jarju S."/>
            <person name="Secka A."/>
            <person name="Antonio M."/>
            <person name="Oren A."/>
            <person name="Chaudhuri R.R."/>
            <person name="La Ragione R."/>
            <person name="Hildebrand F."/>
            <person name="Pallen M.J."/>
        </authorList>
    </citation>
    <scope>NUCLEOTIDE SEQUENCE</scope>
    <source>
        <strain evidence="6">G3-8215</strain>
    </source>
</reference>
<dbReference type="GO" id="GO:0005737">
    <property type="term" value="C:cytoplasm"/>
    <property type="evidence" value="ECO:0007669"/>
    <property type="project" value="TreeGrafter"/>
</dbReference>
<dbReference type="InterPro" id="IPR036069">
    <property type="entry name" value="DUF34/NIF3_sf"/>
</dbReference>
<gene>
    <name evidence="6" type="ORF">IAB75_03620</name>
</gene>
<comment type="caution">
    <text evidence="6">The sequence shown here is derived from an EMBL/GenBank/DDBJ whole genome shotgun (WGS) entry which is preliminary data.</text>
</comment>
<dbReference type="InterPro" id="IPR002678">
    <property type="entry name" value="DUF34/NIF3"/>
</dbReference>
<dbReference type="AlphaFoldDB" id="A0A940IHZ0"/>
<evidence type="ECO:0000256" key="4">
    <source>
        <dbReference type="ARBA" id="ARBA00022723"/>
    </source>
</evidence>
<accession>A0A940IHZ0</accession>
<feature type="binding site" evidence="5">
    <location>
        <position position="69"/>
    </location>
    <ligand>
        <name>a divalent metal cation</name>
        <dbReference type="ChEBI" id="CHEBI:60240"/>
        <label>1</label>
    </ligand>
</feature>
<dbReference type="GO" id="GO:0046872">
    <property type="term" value="F:metal ion binding"/>
    <property type="evidence" value="ECO:0007669"/>
    <property type="project" value="UniProtKB-KW"/>
</dbReference>
<dbReference type="NCBIfam" id="TIGR00486">
    <property type="entry name" value="YbgI_SA1388"/>
    <property type="match status" value="1"/>
</dbReference>
<evidence type="ECO:0000256" key="1">
    <source>
        <dbReference type="ARBA" id="ARBA00006964"/>
    </source>
</evidence>
<evidence type="ECO:0000256" key="5">
    <source>
        <dbReference type="PIRSR" id="PIRSR602678-1"/>
    </source>
</evidence>
<sequence>MDTRTYKVKDVVSVIEAFAPLGIQESWDNSGLSVGSPESPVHSILLGLDCTPELVDEAVAAGADMIVTHHPLIFSGLKKIAPEDPVGLAVMKAVKAGVSVYSAHTTADKVVAGVSGAMARRLGLSDIMILDREDGDVGLGTVGNLPFPMSSADAVRYVKEKFSLKAVRTSRPIDIPVSRVAMCGGAGSSLIGKAEASGAQLFISGDISYHHFFTGKDFMIMDIGHYESEIEIVAILFSLLKKNFPTFAVRITENIYSNPVFYF</sequence>
<dbReference type="Pfam" id="PF01784">
    <property type="entry name" value="DUF34_NIF3"/>
    <property type="match status" value="1"/>
</dbReference>
<evidence type="ECO:0000313" key="7">
    <source>
        <dbReference type="Proteomes" id="UP000725002"/>
    </source>
</evidence>
<evidence type="ECO:0000256" key="2">
    <source>
        <dbReference type="ARBA" id="ARBA00011643"/>
    </source>
</evidence>
<dbReference type="PANTHER" id="PTHR13799:SF14">
    <property type="entry name" value="GTP CYCLOHYDROLASE 1 TYPE 2 HOMOLOG"/>
    <property type="match status" value="1"/>
</dbReference>
<dbReference type="Gene3D" id="3.40.1390.30">
    <property type="entry name" value="NIF3 (NGG1p interacting factor 3)-like"/>
    <property type="match status" value="2"/>
</dbReference>
<keyword evidence="4 5" id="KW-0479">Metal-binding</keyword>
<dbReference type="SUPFAM" id="SSF102705">
    <property type="entry name" value="NIF3 (NGG1p interacting factor 3)-like"/>
    <property type="match status" value="1"/>
</dbReference>
<proteinExistence type="inferred from homology"/>
<feature type="binding site" evidence="5">
    <location>
        <position position="70"/>
    </location>
    <ligand>
        <name>a divalent metal cation</name>
        <dbReference type="ChEBI" id="CHEBI:60240"/>
        <label>1</label>
    </ligand>
</feature>
<comment type="subunit">
    <text evidence="2">Homohexamer.</text>
</comment>
<protein>
    <recommendedName>
        <fullName evidence="3">GTP cyclohydrolase 1 type 2 homolog</fullName>
    </recommendedName>
</protein>
<feature type="binding site" evidence="5">
    <location>
        <position position="225"/>
    </location>
    <ligand>
        <name>a divalent metal cation</name>
        <dbReference type="ChEBI" id="CHEBI:60240"/>
        <label>1</label>
    </ligand>
</feature>
<feature type="binding site" evidence="5">
    <location>
        <position position="229"/>
    </location>
    <ligand>
        <name>a divalent metal cation</name>
        <dbReference type="ChEBI" id="CHEBI:60240"/>
        <label>1</label>
    </ligand>
</feature>
<dbReference type="EMBL" id="JADILV010000024">
    <property type="protein sequence ID" value="MBO8483188.1"/>
    <property type="molecule type" value="Genomic_DNA"/>
</dbReference>